<comment type="caution">
    <text evidence="9">The sequence shown here is derived from an EMBL/GenBank/DDBJ whole genome shotgun (WGS) entry which is preliminary data.</text>
</comment>
<proteinExistence type="predicted"/>
<dbReference type="GO" id="GO:0048646">
    <property type="term" value="P:anatomical structure formation involved in morphogenesis"/>
    <property type="evidence" value="ECO:0007669"/>
    <property type="project" value="UniProtKB-ARBA"/>
</dbReference>
<keyword evidence="6" id="KW-0325">Glycoprotein</keyword>
<dbReference type="GO" id="GO:0043005">
    <property type="term" value="C:neuron projection"/>
    <property type="evidence" value="ECO:0007669"/>
    <property type="project" value="UniProtKB-ARBA"/>
</dbReference>
<dbReference type="GO" id="GO:0016358">
    <property type="term" value="P:dendrite development"/>
    <property type="evidence" value="ECO:0007669"/>
    <property type="project" value="UniProtKB-ARBA"/>
</dbReference>
<keyword evidence="2 7" id="KW-0245">EGF-like domain</keyword>
<dbReference type="SUPFAM" id="SSF57196">
    <property type="entry name" value="EGF/Laminin"/>
    <property type="match status" value="1"/>
</dbReference>
<dbReference type="Proteomes" id="UP001497497">
    <property type="component" value="Unassembled WGS sequence"/>
</dbReference>
<sequence length="57" mass="6020">MGKNCSETYNASSFLPCKNGGSCTTLPLSHSYSCACPRGFTGSNCEVDIDDCKIDSC</sequence>
<keyword evidence="4" id="KW-0677">Repeat</keyword>
<keyword evidence="5 7" id="KW-1015">Disulfide bond</keyword>
<feature type="disulfide bond" evidence="7">
    <location>
        <begin position="17"/>
        <end position="34"/>
    </location>
</feature>
<dbReference type="Gene3D" id="2.10.25.10">
    <property type="entry name" value="Laminin"/>
    <property type="match status" value="1"/>
</dbReference>
<dbReference type="PROSITE" id="PS50026">
    <property type="entry name" value="EGF_3"/>
    <property type="match status" value="1"/>
</dbReference>
<evidence type="ECO:0000256" key="2">
    <source>
        <dbReference type="ARBA" id="ARBA00022536"/>
    </source>
</evidence>
<evidence type="ECO:0000256" key="7">
    <source>
        <dbReference type="PROSITE-ProRule" id="PRU00076"/>
    </source>
</evidence>
<feature type="domain" description="EGF-like" evidence="8">
    <location>
        <begin position="8"/>
        <end position="46"/>
    </location>
</feature>
<dbReference type="CDD" id="cd00054">
    <property type="entry name" value="EGF_CA"/>
    <property type="match status" value="1"/>
</dbReference>
<feature type="non-terminal residue" evidence="9">
    <location>
        <position position="57"/>
    </location>
</feature>
<dbReference type="SMART" id="SM00181">
    <property type="entry name" value="EGF"/>
    <property type="match status" value="1"/>
</dbReference>
<evidence type="ECO:0000256" key="4">
    <source>
        <dbReference type="ARBA" id="ARBA00022737"/>
    </source>
</evidence>
<name>A0AAV2HBE2_LYMST</name>
<reference evidence="9 10" key="1">
    <citation type="submission" date="2024-04" db="EMBL/GenBank/DDBJ databases">
        <authorList>
            <consortium name="Genoscope - CEA"/>
            <person name="William W."/>
        </authorList>
    </citation>
    <scope>NUCLEOTIDE SEQUENCE [LARGE SCALE GENOMIC DNA]</scope>
</reference>
<feature type="disulfide bond" evidence="7">
    <location>
        <begin position="36"/>
        <end position="45"/>
    </location>
</feature>
<dbReference type="GO" id="GO:0001764">
    <property type="term" value="P:neuron migration"/>
    <property type="evidence" value="ECO:0007669"/>
    <property type="project" value="UniProtKB-ARBA"/>
</dbReference>
<evidence type="ECO:0000256" key="6">
    <source>
        <dbReference type="ARBA" id="ARBA00023180"/>
    </source>
</evidence>
<evidence type="ECO:0000256" key="3">
    <source>
        <dbReference type="ARBA" id="ARBA00022729"/>
    </source>
</evidence>
<gene>
    <name evidence="9" type="ORF">GSLYS_00003919001</name>
</gene>
<dbReference type="GO" id="GO:0009887">
    <property type="term" value="P:animal organ morphogenesis"/>
    <property type="evidence" value="ECO:0007669"/>
    <property type="project" value="UniProtKB-ARBA"/>
</dbReference>
<dbReference type="FunFam" id="2.10.25.10:FF:000172">
    <property type="entry name" value="FAT atypical cadherin 3"/>
    <property type="match status" value="1"/>
</dbReference>
<dbReference type="GO" id="GO:0048667">
    <property type="term" value="P:cell morphogenesis involved in neuron differentiation"/>
    <property type="evidence" value="ECO:0007669"/>
    <property type="project" value="UniProtKB-ARBA"/>
</dbReference>
<keyword evidence="10" id="KW-1185">Reference proteome</keyword>
<dbReference type="PRINTS" id="PR00010">
    <property type="entry name" value="EGFBLOOD"/>
</dbReference>
<dbReference type="Pfam" id="PF00008">
    <property type="entry name" value="EGF"/>
    <property type="match status" value="1"/>
</dbReference>
<evidence type="ECO:0000313" key="9">
    <source>
        <dbReference type="EMBL" id="CAL1529764.1"/>
    </source>
</evidence>
<keyword evidence="3" id="KW-0732">Signal</keyword>
<accession>A0AAV2HBE2</accession>
<dbReference type="EMBL" id="CAXITT010000055">
    <property type="protein sequence ID" value="CAL1529764.1"/>
    <property type="molecule type" value="Genomic_DNA"/>
</dbReference>
<dbReference type="PROSITE" id="PS00022">
    <property type="entry name" value="EGF_1"/>
    <property type="match status" value="1"/>
</dbReference>
<keyword evidence="1" id="KW-0217">Developmental protein</keyword>
<organism evidence="9 10">
    <name type="scientific">Lymnaea stagnalis</name>
    <name type="common">Great pond snail</name>
    <name type="synonym">Helix stagnalis</name>
    <dbReference type="NCBI Taxonomy" id="6523"/>
    <lineage>
        <taxon>Eukaryota</taxon>
        <taxon>Metazoa</taxon>
        <taxon>Spiralia</taxon>
        <taxon>Lophotrochozoa</taxon>
        <taxon>Mollusca</taxon>
        <taxon>Gastropoda</taxon>
        <taxon>Heterobranchia</taxon>
        <taxon>Euthyneura</taxon>
        <taxon>Panpulmonata</taxon>
        <taxon>Hygrophila</taxon>
        <taxon>Lymnaeoidea</taxon>
        <taxon>Lymnaeidae</taxon>
        <taxon>Lymnaea</taxon>
    </lineage>
</organism>
<evidence type="ECO:0000256" key="5">
    <source>
        <dbReference type="ARBA" id="ARBA00023157"/>
    </source>
</evidence>
<evidence type="ECO:0000256" key="1">
    <source>
        <dbReference type="ARBA" id="ARBA00022473"/>
    </source>
</evidence>
<evidence type="ECO:0000313" key="10">
    <source>
        <dbReference type="Proteomes" id="UP001497497"/>
    </source>
</evidence>
<dbReference type="PROSITE" id="PS01186">
    <property type="entry name" value="EGF_2"/>
    <property type="match status" value="1"/>
</dbReference>
<protein>
    <recommendedName>
        <fullName evidence="8">EGF-like domain-containing protein</fullName>
    </recommendedName>
</protein>
<comment type="caution">
    <text evidence="7">Lacks conserved residue(s) required for the propagation of feature annotation.</text>
</comment>
<dbReference type="InterPro" id="IPR000742">
    <property type="entry name" value="EGF"/>
</dbReference>
<evidence type="ECO:0000259" key="8">
    <source>
        <dbReference type="PROSITE" id="PS50026"/>
    </source>
</evidence>
<dbReference type="AlphaFoldDB" id="A0AAV2HBE2"/>